<keyword evidence="3" id="KW-1185">Reference proteome</keyword>
<dbReference type="Proteomes" id="UP000237655">
    <property type="component" value="Chromosome"/>
</dbReference>
<dbReference type="KEGG" id="thas:C6Y53_05475"/>
<evidence type="ECO:0000313" key="2">
    <source>
        <dbReference type="EMBL" id="AVO37212.1"/>
    </source>
</evidence>
<dbReference type="AlphaFoldDB" id="A0A2S0MMV0"/>
<sequence length="116" mass="12231">MLSTLVTIVGWLVVALMVTVTVLLALGKERGLKMIQHDRDHLPQALLVRYAGLSLLALLAAWIGAPSVLFGLLLGFAVIGFGDAFIYSRAGKPHWIHLIGGGAAAVGALLSLFAML</sequence>
<keyword evidence="1" id="KW-0812">Transmembrane</keyword>
<organism evidence="2 3">
    <name type="scientific">Pukyongiella litopenaei</name>
    <dbReference type="NCBI Taxonomy" id="2605946"/>
    <lineage>
        <taxon>Bacteria</taxon>
        <taxon>Pseudomonadati</taxon>
        <taxon>Pseudomonadota</taxon>
        <taxon>Alphaproteobacteria</taxon>
        <taxon>Rhodobacterales</taxon>
        <taxon>Paracoccaceae</taxon>
        <taxon>Pukyongiella</taxon>
    </lineage>
</organism>
<feature type="transmembrane region" description="Helical" evidence="1">
    <location>
        <begin position="95"/>
        <end position="115"/>
    </location>
</feature>
<proteinExistence type="predicted"/>
<dbReference type="EMBL" id="CP027665">
    <property type="protein sequence ID" value="AVO37212.1"/>
    <property type="molecule type" value="Genomic_DNA"/>
</dbReference>
<protein>
    <submittedName>
        <fullName evidence="2">Uncharacterized protein</fullName>
    </submittedName>
</protein>
<dbReference type="RefSeq" id="WP_106471524.1">
    <property type="nucleotide sequence ID" value="NZ_CP027665.1"/>
</dbReference>
<feature type="transmembrane region" description="Helical" evidence="1">
    <location>
        <begin position="69"/>
        <end position="88"/>
    </location>
</feature>
<evidence type="ECO:0000256" key="1">
    <source>
        <dbReference type="SAM" id="Phobius"/>
    </source>
</evidence>
<feature type="transmembrane region" description="Helical" evidence="1">
    <location>
        <begin position="6"/>
        <end position="26"/>
    </location>
</feature>
<reference evidence="3" key="1">
    <citation type="submission" date="2018-03" db="EMBL/GenBank/DDBJ databases">
        <title>Genomic analysis of the strain SH-1 isolated from shrimp intestine.</title>
        <authorList>
            <person name="Kim Y.-S."/>
            <person name="Kim S.-E."/>
            <person name="Kim K.-H."/>
        </authorList>
    </citation>
    <scope>NUCLEOTIDE SEQUENCE [LARGE SCALE GENOMIC DNA]</scope>
    <source>
        <strain evidence="3">SH-1</strain>
    </source>
</reference>
<feature type="transmembrane region" description="Helical" evidence="1">
    <location>
        <begin position="46"/>
        <end position="63"/>
    </location>
</feature>
<evidence type="ECO:0000313" key="3">
    <source>
        <dbReference type="Proteomes" id="UP000237655"/>
    </source>
</evidence>
<keyword evidence="1" id="KW-1133">Transmembrane helix</keyword>
<gene>
    <name evidence="2" type="ORF">C6Y53_05475</name>
</gene>
<name>A0A2S0MMV0_9RHOB</name>
<accession>A0A2S0MMV0</accession>
<keyword evidence="1" id="KW-0472">Membrane</keyword>